<dbReference type="FunFam" id="3.20.20.150:FF:000006">
    <property type="entry name" value="L-rhamnose isomerase"/>
    <property type="match status" value="1"/>
</dbReference>
<keyword evidence="1 7" id="KW-0963">Cytoplasm</keyword>
<evidence type="ECO:0000256" key="3">
    <source>
        <dbReference type="ARBA" id="ARBA00023211"/>
    </source>
</evidence>
<dbReference type="OrthoDB" id="9766697at2"/>
<dbReference type="InterPro" id="IPR036237">
    <property type="entry name" value="Xyl_isomerase-like_sf"/>
</dbReference>
<comment type="catalytic activity">
    <reaction evidence="7">
        <text>L-rhamnopyranose = L-rhamnulose</text>
        <dbReference type="Rhea" id="RHEA:23160"/>
        <dbReference type="ChEBI" id="CHEBI:17897"/>
        <dbReference type="ChEBI" id="CHEBI:62346"/>
        <dbReference type="EC" id="5.3.1.14"/>
    </reaction>
</comment>
<dbReference type="GO" id="GO:0005737">
    <property type="term" value="C:cytoplasm"/>
    <property type="evidence" value="ECO:0007669"/>
    <property type="project" value="UniProtKB-SubCell"/>
</dbReference>
<accession>A0A0A6Y0R9</accession>
<gene>
    <name evidence="7 10" type="primary">rhaA</name>
    <name evidence="10" type="ORF">G4D61_02665</name>
    <name evidence="9" type="ORF">NG54_06475</name>
</gene>
<reference evidence="10 12" key="3">
    <citation type="submission" date="2020-03" db="EMBL/GenBank/DDBJ databases">
        <title>Bacillus aquiflavi sp. nov., isolated from yellow water of strong flavor Chinese baijiu in Yibin region of China.</title>
        <authorList>
            <person name="Xie J."/>
        </authorList>
    </citation>
    <scope>NUCLEOTIDE SEQUENCE [LARGE SCALE GENOMIC DNA]</scope>
    <source>
        <strain evidence="10 12">Gsoil 114</strain>
    </source>
</reference>
<protein>
    <recommendedName>
        <fullName evidence="7 8">L-rhamnose isomerase</fullName>
        <ecNumber evidence="7 8">5.3.1.14</ecNumber>
    </recommendedName>
</protein>
<comment type="subcellular location">
    <subcellularLocation>
        <location evidence="7">Cytoplasm</location>
    </subcellularLocation>
</comment>
<evidence type="ECO:0000256" key="4">
    <source>
        <dbReference type="ARBA" id="ARBA00023235"/>
    </source>
</evidence>
<keyword evidence="5 7" id="KW-0684">Rhamnose metabolism</keyword>
<feature type="binding site" evidence="7">
    <location>
        <position position="297"/>
    </location>
    <ligand>
        <name>Mn(2+)</name>
        <dbReference type="ChEBI" id="CHEBI:29035"/>
    </ligand>
</feature>
<dbReference type="Proteomes" id="UP000030588">
    <property type="component" value="Unassembled WGS sequence"/>
</dbReference>
<sequence length="430" mass="49741">MITPQVQQAYDAAKEIYAKHGIDTDKILEKLKEINISMHCWQGDDVRGFLNQEQELTGGISVTGNYPGAARTPEELRQDLEKAYSLIPGKHKLNLHAIYADTEEKIDLDQIEPHHYTKWVEWAKEQGIGLDFNPTCFSHPNSEDGFTLSHPNKEIRNFWIEHCKRARKVGEYFGKELGQPCVTNVWIPDGYKDTPVDRLTPRKRLEEALDEVFKEEIDQKYNLDAVESKLFGIGSESYVVGSHEFYMGYALTRNKLLCLDAGHFHPTEVVSNKLSAISLFNKGILLHVSRPVRWDSDHVILLDDELQEIARELVVNDLLKKTYIGLDFFDASINRIAAWVIGMRNMIKALLKAYLEPSEQLRELELKGDFTARLALREEFKTYPFGAIWDYYCALNGVPVREEWLHEVRDYEQNILKERNKNQKSLIENR</sequence>
<dbReference type="RefSeq" id="WP_025727544.1">
    <property type="nucleotide sequence ID" value="NZ_JAAIWK010000002.1"/>
</dbReference>
<reference evidence="9 11" key="1">
    <citation type="submission" date="2014-10" db="EMBL/GenBank/DDBJ databases">
        <title>Draft genome of phytase producing Bacillus ginsengihumi strain M2.11.</title>
        <authorList>
            <person name="Toymentseva A."/>
            <person name="Boulygina E.A."/>
            <person name="Kazakov S.V."/>
            <person name="Kayumov I."/>
            <person name="Suleimanova A.D."/>
            <person name="Mardanova A.M."/>
            <person name="Maria S.N."/>
            <person name="Sergey M.Y."/>
            <person name="Sharipova M.R."/>
        </authorList>
    </citation>
    <scope>NUCLEOTIDE SEQUENCE [LARGE SCALE GENOMIC DNA]</scope>
    <source>
        <strain evidence="9 11">M2.11</strain>
    </source>
</reference>
<evidence type="ECO:0000313" key="12">
    <source>
        <dbReference type="Proteomes" id="UP000476934"/>
    </source>
</evidence>
<feature type="binding site" evidence="7">
    <location>
        <position position="295"/>
    </location>
    <ligand>
        <name>Mn(2+)</name>
        <dbReference type="ChEBI" id="CHEBI:29035"/>
    </ligand>
</feature>
<evidence type="ECO:0000313" key="9">
    <source>
        <dbReference type="EMBL" id="KHD85892.1"/>
    </source>
</evidence>
<dbReference type="GO" id="GO:0030145">
    <property type="term" value="F:manganese ion binding"/>
    <property type="evidence" value="ECO:0007669"/>
    <property type="project" value="UniProtKB-UniRule"/>
</dbReference>
<dbReference type="HAMAP" id="MF_00541">
    <property type="entry name" value="RhaA"/>
    <property type="match status" value="1"/>
</dbReference>
<dbReference type="GO" id="GO:0019301">
    <property type="term" value="P:rhamnose catabolic process"/>
    <property type="evidence" value="ECO:0007669"/>
    <property type="project" value="UniProtKB-UniRule"/>
</dbReference>
<dbReference type="PANTHER" id="PTHR30268">
    <property type="entry name" value="L-RHAMNOSE ISOMERASE"/>
    <property type="match status" value="1"/>
</dbReference>
<evidence type="ECO:0000256" key="7">
    <source>
        <dbReference type="HAMAP-Rule" id="MF_00541"/>
    </source>
</evidence>
<dbReference type="NCBIfam" id="TIGR01748">
    <property type="entry name" value="rhaA"/>
    <property type="match status" value="1"/>
</dbReference>
<dbReference type="EMBL" id="JAAIWK010000002">
    <property type="protein sequence ID" value="NEY18871.1"/>
    <property type="molecule type" value="Genomic_DNA"/>
</dbReference>
<dbReference type="UniPathway" id="UPA00541">
    <property type="reaction ID" value="UER00601"/>
</dbReference>
<comment type="similarity">
    <text evidence="6 7">Belongs to the rhamnose isomerase family.</text>
</comment>
<name>A0A0A6Y0R9_9BACI</name>
<evidence type="ECO:0000256" key="1">
    <source>
        <dbReference type="ARBA" id="ARBA00022490"/>
    </source>
</evidence>
<dbReference type="AlphaFoldDB" id="A0A0A6Y0R9"/>
<dbReference type="NCBIfam" id="NF002203">
    <property type="entry name" value="PRK01076.1"/>
    <property type="match status" value="1"/>
</dbReference>
<comment type="pathway">
    <text evidence="7">Carbohydrate degradation; L-rhamnose degradation; glycerone phosphate from L-rhamnose: step 1/3.</text>
</comment>
<keyword evidence="12" id="KW-1185">Reference proteome</keyword>
<evidence type="ECO:0000256" key="6">
    <source>
        <dbReference type="ARBA" id="ARBA00061402"/>
    </source>
</evidence>
<evidence type="ECO:0000313" key="11">
    <source>
        <dbReference type="Proteomes" id="UP000030588"/>
    </source>
</evidence>
<comment type="function">
    <text evidence="7">Catalyzes the interconversion of L-rhamnose and L-rhamnulose.</text>
</comment>
<dbReference type="GO" id="GO:0019324">
    <property type="term" value="P:L-lyxose metabolic process"/>
    <property type="evidence" value="ECO:0007669"/>
    <property type="project" value="TreeGrafter"/>
</dbReference>
<dbReference type="Pfam" id="PF06134">
    <property type="entry name" value="RhaA"/>
    <property type="match status" value="1"/>
</dbReference>
<dbReference type="SUPFAM" id="SSF51658">
    <property type="entry name" value="Xylose isomerase-like"/>
    <property type="match status" value="1"/>
</dbReference>
<keyword evidence="4 7" id="KW-0413">Isomerase</keyword>
<dbReference type="InterPro" id="IPR050337">
    <property type="entry name" value="L-rhamnose_isomerase"/>
</dbReference>
<dbReference type="Gene3D" id="3.20.20.150">
    <property type="entry name" value="Divalent-metal-dependent TIM barrel enzymes"/>
    <property type="match status" value="1"/>
</dbReference>
<feature type="binding site" evidence="7">
    <location>
        <position position="263"/>
    </location>
    <ligand>
        <name>Mn(2+)</name>
        <dbReference type="ChEBI" id="CHEBI:29035"/>
    </ligand>
</feature>
<comment type="caution">
    <text evidence="9">The sequence shown here is derived from an EMBL/GenBank/DDBJ whole genome shotgun (WGS) entry which is preliminary data.</text>
</comment>
<reference evidence="10 12" key="2">
    <citation type="submission" date="2020-02" db="EMBL/GenBank/DDBJ databases">
        <authorList>
            <person name="Feng H."/>
        </authorList>
    </citation>
    <scope>NUCLEOTIDE SEQUENCE [LARGE SCALE GENOMIC DNA]</scope>
    <source>
        <strain evidence="10 12">Gsoil 114</strain>
    </source>
</reference>
<evidence type="ECO:0000256" key="8">
    <source>
        <dbReference type="NCBIfam" id="TIGR01748"/>
    </source>
</evidence>
<keyword evidence="3 7" id="KW-0464">Manganese</keyword>
<evidence type="ECO:0000313" key="10">
    <source>
        <dbReference type="EMBL" id="NEY18871.1"/>
    </source>
</evidence>
<dbReference type="PANTHER" id="PTHR30268:SF0">
    <property type="entry name" value="L-RHAMNOSE ISOMERASE"/>
    <property type="match status" value="1"/>
</dbReference>
<dbReference type="Proteomes" id="UP000476934">
    <property type="component" value="Unassembled WGS sequence"/>
</dbReference>
<keyword evidence="2 7" id="KW-0479">Metal-binding</keyword>
<dbReference type="EC" id="5.3.1.14" evidence="7 8"/>
<dbReference type="InterPro" id="IPR009308">
    <property type="entry name" value="Rhamnose_isomerase"/>
</dbReference>
<comment type="cofactor">
    <cofactor evidence="7">
        <name>Mn(2+)</name>
        <dbReference type="ChEBI" id="CHEBI:29035"/>
    </cofactor>
    <text evidence="7">Binds 1 Mn(2+) ion per subunit.</text>
</comment>
<dbReference type="STRING" id="363870.NG54_06475"/>
<evidence type="ECO:0000256" key="5">
    <source>
        <dbReference type="ARBA" id="ARBA00023308"/>
    </source>
</evidence>
<proteinExistence type="inferred from homology"/>
<dbReference type="EMBL" id="JRUN01000014">
    <property type="protein sequence ID" value="KHD85892.1"/>
    <property type="molecule type" value="Genomic_DNA"/>
</dbReference>
<dbReference type="GO" id="GO:0008740">
    <property type="term" value="F:L-rhamnose isomerase activity"/>
    <property type="evidence" value="ECO:0007669"/>
    <property type="project" value="UniProtKB-UniRule"/>
</dbReference>
<evidence type="ECO:0000256" key="2">
    <source>
        <dbReference type="ARBA" id="ARBA00022723"/>
    </source>
</evidence>
<organism evidence="9 11">
    <name type="scientific">Heyndrickxia ginsengihumi</name>
    <dbReference type="NCBI Taxonomy" id="363870"/>
    <lineage>
        <taxon>Bacteria</taxon>
        <taxon>Bacillati</taxon>
        <taxon>Bacillota</taxon>
        <taxon>Bacilli</taxon>
        <taxon>Bacillales</taxon>
        <taxon>Bacillaceae</taxon>
        <taxon>Heyndrickxia</taxon>
    </lineage>
</organism>